<proteinExistence type="predicted"/>
<keyword evidence="1" id="KW-1133">Transmembrane helix</keyword>
<evidence type="ECO:0000313" key="3">
    <source>
        <dbReference type="Proteomes" id="UP000485058"/>
    </source>
</evidence>
<name>A0A699YW72_HAELA</name>
<keyword evidence="1" id="KW-0472">Membrane</keyword>
<evidence type="ECO:0000313" key="2">
    <source>
        <dbReference type="EMBL" id="GFH10739.1"/>
    </source>
</evidence>
<organism evidence="2 3">
    <name type="scientific">Haematococcus lacustris</name>
    <name type="common">Green alga</name>
    <name type="synonym">Haematococcus pluvialis</name>
    <dbReference type="NCBI Taxonomy" id="44745"/>
    <lineage>
        <taxon>Eukaryota</taxon>
        <taxon>Viridiplantae</taxon>
        <taxon>Chlorophyta</taxon>
        <taxon>core chlorophytes</taxon>
        <taxon>Chlorophyceae</taxon>
        <taxon>CS clade</taxon>
        <taxon>Chlamydomonadales</taxon>
        <taxon>Haematococcaceae</taxon>
        <taxon>Haematococcus</taxon>
    </lineage>
</organism>
<reference evidence="2 3" key="1">
    <citation type="submission" date="2020-02" db="EMBL/GenBank/DDBJ databases">
        <title>Draft genome sequence of Haematococcus lacustris strain NIES-144.</title>
        <authorList>
            <person name="Morimoto D."/>
            <person name="Nakagawa S."/>
            <person name="Yoshida T."/>
            <person name="Sawayama S."/>
        </authorList>
    </citation>
    <scope>NUCLEOTIDE SEQUENCE [LARGE SCALE GENOMIC DNA]</scope>
    <source>
        <strain evidence="2 3">NIES-144</strain>
    </source>
</reference>
<dbReference type="AlphaFoldDB" id="A0A699YW72"/>
<accession>A0A699YW72</accession>
<keyword evidence="3" id="KW-1185">Reference proteome</keyword>
<gene>
    <name evidence="2" type="ORF">HaLaN_06107</name>
</gene>
<protein>
    <submittedName>
        <fullName evidence="2">Uncharacterized protein</fullName>
    </submittedName>
</protein>
<keyword evidence="1" id="KW-0812">Transmembrane</keyword>
<evidence type="ECO:0000256" key="1">
    <source>
        <dbReference type="SAM" id="Phobius"/>
    </source>
</evidence>
<sequence>MSIAFGIHPVTITYELVLASTLYFVSQNSLQHLKLMWFVNVSNTVLWFTFTKAFVNTMAAKMGFKAIMFKVTDKTKGDTAAKPAVVSTTGDGKDGDKAAMGDLRAGSVLSRLSQRVATAVYSSFTRQAPLAWTHNSMPSQLLTPA</sequence>
<dbReference type="Proteomes" id="UP000485058">
    <property type="component" value="Unassembled WGS sequence"/>
</dbReference>
<dbReference type="EMBL" id="BLLF01000342">
    <property type="protein sequence ID" value="GFH10739.1"/>
    <property type="molecule type" value="Genomic_DNA"/>
</dbReference>
<comment type="caution">
    <text evidence="2">The sequence shown here is derived from an EMBL/GenBank/DDBJ whole genome shotgun (WGS) entry which is preliminary data.</text>
</comment>
<feature type="transmembrane region" description="Helical" evidence="1">
    <location>
        <begin position="35"/>
        <end position="55"/>
    </location>
</feature>